<dbReference type="AlphaFoldDB" id="A0A183TEI1"/>
<feature type="domain" description="C2H2-type" evidence="3">
    <location>
        <begin position="149"/>
        <end position="176"/>
    </location>
</feature>
<accession>A0A183TEI1</accession>
<dbReference type="WBParaSite" id="SSLN_0001543801-mRNA-1">
    <property type="protein sequence ID" value="SSLN_0001543801-mRNA-1"/>
    <property type="gene ID" value="SSLN_0001543801"/>
</dbReference>
<dbReference type="Proteomes" id="UP000275846">
    <property type="component" value="Unassembled WGS sequence"/>
</dbReference>
<gene>
    <name evidence="4" type="ORF">SSLN_LOCUS14879</name>
</gene>
<keyword evidence="5" id="KW-1185">Reference proteome</keyword>
<keyword evidence="1" id="KW-0862">Zinc</keyword>
<proteinExistence type="predicted"/>
<evidence type="ECO:0000256" key="2">
    <source>
        <dbReference type="SAM" id="MobiDB-lite"/>
    </source>
</evidence>
<dbReference type="OrthoDB" id="6154480at2759"/>
<dbReference type="SMART" id="SM00355">
    <property type="entry name" value="ZnF_C2H2"/>
    <property type="match status" value="1"/>
</dbReference>
<dbReference type="EMBL" id="UYSU01039392">
    <property type="protein sequence ID" value="VDM01265.1"/>
    <property type="molecule type" value="Genomic_DNA"/>
</dbReference>
<name>A0A183TEI1_SCHSO</name>
<dbReference type="GO" id="GO:0008270">
    <property type="term" value="F:zinc ion binding"/>
    <property type="evidence" value="ECO:0007669"/>
    <property type="project" value="UniProtKB-KW"/>
</dbReference>
<evidence type="ECO:0000313" key="5">
    <source>
        <dbReference type="Proteomes" id="UP000275846"/>
    </source>
</evidence>
<keyword evidence="1" id="KW-0863">Zinc-finger</keyword>
<sequence length="184" mass="20266">MDNERLPKRIFYGDVAMGARRQGGPKRRYKDTLKKSLKQLQKNPATWEDLTQDIPAWRRSVNTGAAIYETNRIAAAKAKRVARKPPAPHAFTHRMGLLGHVHIDESGLPRDANKSNTYCAPTNTFQSPPMNTTKSTPSTAPTDSAPSDLSCPHCHRTCTSRTGLVGHLRIHCTETGEPMPGAPT</sequence>
<evidence type="ECO:0000313" key="4">
    <source>
        <dbReference type="EMBL" id="VDM01265.1"/>
    </source>
</evidence>
<protein>
    <submittedName>
        <fullName evidence="6">C2H2-type domain-containing protein</fullName>
    </submittedName>
</protein>
<evidence type="ECO:0000259" key="3">
    <source>
        <dbReference type="PROSITE" id="PS50157"/>
    </source>
</evidence>
<evidence type="ECO:0000256" key="1">
    <source>
        <dbReference type="PROSITE-ProRule" id="PRU00042"/>
    </source>
</evidence>
<organism evidence="6">
    <name type="scientific">Schistocephalus solidus</name>
    <name type="common">Tapeworm</name>
    <dbReference type="NCBI Taxonomy" id="70667"/>
    <lineage>
        <taxon>Eukaryota</taxon>
        <taxon>Metazoa</taxon>
        <taxon>Spiralia</taxon>
        <taxon>Lophotrochozoa</taxon>
        <taxon>Platyhelminthes</taxon>
        <taxon>Cestoda</taxon>
        <taxon>Eucestoda</taxon>
        <taxon>Diphyllobothriidea</taxon>
        <taxon>Diphyllobothriidae</taxon>
        <taxon>Schistocephalus</taxon>
    </lineage>
</organism>
<dbReference type="PROSITE" id="PS50157">
    <property type="entry name" value="ZINC_FINGER_C2H2_2"/>
    <property type="match status" value="1"/>
</dbReference>
<feature type="compositionally biased region" description="Polar residues" evidence="2">
    <location>
        <begin position="114"/>
        <end position="147"/>
    </location>
</feature>
<keyword evidence="1" id="KW-0479">Metal-binding</keyword>
<reference evidence="4 5" key="2">
    <citation type="submission" date="2018-11" db="EMBL/GenBank/DDBJ databases">
        <authorList>
            <consortium name="Pathogen Informatics"/>
        </authorList>
    </citation>
    <scope>NUCLEOTIDE SEQUENCE [LARGE SCALE GENOMIC DNA]</scope>
    <source>
        <strain evidence="4 5">NST_G2</strain>
    </source>
</reference>
<evidence type="ECO:0000313" key="6">
    <source>
        <dbReference type="WBParaSite" id="SSLN_0001543801-mRNA-1"/>
    </source>
</evidence>
<dbReference type="PROSITE" id="PS00028">
    <property type="entry name" value="ZINC_FINGER_C2H2_1"/>
    <property type="match status" value="1"/>
</dbReference>
<dbReference type="InterPro" id="IPR013087">
    <property type="entry name" value="Znf_C2H2_type"/>
</dbReference>
<reference evidence="6" key="1">
    <citation type="submission" date="2016-06" db="UniProtKB">
        <authorList>
            <consortium name="WormBaseParasite"/>
        </authorList>
    </citation>
    <scope>IDENTIFICATION</scope>
</reference>
<feature type="region of interest" description="Disordered" evidence="2">
    <location>
        <begin position="112"/>
        <end position="151"/>
    </location>
</feature>